<keyword evidence="1" id="KW-1133">Transmembrane helix</keyword>
<evidence type="ECO:0000313" key="2">
    <source>
        <dbReference type="EMBL" id="CAG6664046.1"/>
    </source>
</evidence>
<feature type="transmembrane region" description="Helical" evidence="1">
    <location>
        <begin position="74"/>
        <end position="91"/>
    </location>
</feature>
<feature type="transmembrane region" description="Helical" evidence="1">
    <location>
        <begin position="47"/>
        <end position="68"/>
    </location>
</feature>
<keyword evidence="1" id="KW-0812">Transmembrane</keyword>
<name>A0A8D8SBP4_9HEMI</name>
<keyword evidence="1" id="KW-0472">Membrane</keyword>
<accession>A0A8D8SBP4</accession>
<dbReference type="AlphaFoldDB" id="A0A8D8SBP4"/>
<protein>
    <submittedName>
        <fullName evidence="2">Uncharacterized protein</fullName>
    </submittedName>
</protein>
<sequence>MLQASEIFFFSKTYVFFFSFCFIYFFDTCYAPFSFLRSSYFFSSMKWHLGVIRHLFLCLLSSLFLIFVKFWMKEGHAFIFYVLLFIFLANVKKKKKTFLLNQADVKHNKYL</sequence>
<evidence type="ECO:0000256" key="1">
    <source>
        <dbReference type="SAM" id="Phobius"/>
    </source>
</evidence>
<feature type="transmembrane region" description="Helical" evidence="1">
    <location>
        <begin position="14"/>
        <end position="35"/>
    </location>
</feature>
<proteinExistence type="predicted"/>
<dbReference type="EMBL" id="HBUF01206630">
    <property type="protein sequence ID" value="CAG6664046.1"/>
    <property type="molecule type" value="Transcribed_RNA"/>
</dbReference>
<reference evidence="2" key="1">
    <citation type="submission" date="2021-05" db="EMBL/GenBank/DDBJ databases">
        <authorList>
            <person name="Alioto T."/>
            <person name="Alioto T."/>
            <person name="Gomez Garrido J."/>
        </authorList>
    </citation>
    <scope>NUCLEOTIDE SEQUENCE</scope>
</reference>
<organism evidence="2">
    <name type="scientific">Cacopsylla melanoneura</name>
    <dbReference type="NCBI Taxonomy" id="428564"/>
    <lineage>
        <taxon>Eukaryota</taxon>
        <taxon>Metazoa</taxon>
        <taxon>Ecdysozoa</taxon>
        <taxon>Arthropoda</taxon>
        <taxon>Hexapoda</taxon>
        <taxon>Insecta</taxon>
        <taxon>Pterygota</taxon>
        <taxon>Neoptera</taxon>
        <taxon>Paraneoptera</taxon>
        <taxon>Hemiptera</taxon>
        <taxon>Sternorrhyncha</taxon>
        <taxon>Psylloidea</taxon>
        <taxon>Psyllidae</taxon>
        <taxon>Psyllinae</taxon>
        <taxon>Cacopsylla</taxon>
    </lineage>
</organism>